<organism evidence="2 3">
    <name type="scientific">Pacificibacter maritimus</name>
    <dbReference type="NCBI Taxonomy" id="762213"/>
    <lineage>
        <taxon>Bacteria</taxon>
        <taxon>Pseudomonadati</taxon>
        <taxon>Pseudomonadota</taxon>
        <taxon>Alphaproteobacteria</taxon>
        <taxon>Rhodobacterales</taxon>
        <taxon>Roseobacteraceae</taxon>
        <taxon>Pacificibacter</taxon>
    </lineage>
</organism>
<keyword evidence="1" id="KW-0812">Transmembrane</keyword>
<proteinExistence type="predicted"/>
<dbReference type="InterPro" id="IPR050445">
    <property type="entry name" value="Bact_polysacc_biosynth/exp"/>
</dbReference>
<protein>
    <submittedName>
        <fullName evidence="2">BexC/CtrB/KpsE family polysaccharide export inner-membrane protein</fullName>
    </submittedName>
</protein>
<comment type="caution">
    <text evidence="2">The sequence shown here is derived from an EMBL/GenBank/DDBJ whole genome shotgun (WGS) entry which is preliminary data.</text>
</comment>
<evidence type="ECO:0000256" key="1">
    <source>
        <dbReference type="SAM" id="Phobius"/>
    </source>
</evidence>
<feature type="transmembrane region" description="Helical" evidence="1">
    <location>
        <begin position="352"/>
        <end position="373"/>
    </location>
</feature>
<keyword evidence="3" id="KW-1185">Reference proteome</keyword>
<dbReference type="GO" id="GO:0005886">
    <property type="term" value="C:plasma membrane"/>
    <property type="evidence" value="ECO:0007669"/>
    <property type="project" value="TreeGrafter"/>
</dbReference>
<dbReference type="AlphaFoldDB" id="A0A3N4U7A8"/>
<dbReference type="PANTHER" id="PTHR32309:SF13">
    <property type="entry name" value="FERRIC ENTEROBACTIN TRANSPORT PROTEIN FEPE"/>
    <property type="match status" value="1"/>
</dbReference>
<reference evidence="2 3" key="1">
    <citation type="submission" date="2018-11" db="EMBL/GenBank/DDBJ databases">
        <title>Genomic Encyclopedia of Type Strains, Phase IV (KMG-IV): sequencing the most valuable type-strain genomes for metagenomic binning, comparative biology and taxonomic classification.</title>
        <authorList>
            <person name="Goeker M."/>
        </authorList>
    </citation>
    <scope>NUCLEOTIDE SEQUENCE [LARGE SCALE GENOMIC DNA]</scope>
    <source>
        <strain evidence="2 3">DSM 104731</strain>
    </source>
</reference>
<sequence length="377" mass="42377">MQENLGIAGPAQMEKRHYGILYSFGLAVLLPLVLSAVYLWGFARDQYISSMSFSVRTESLQSATDLLGGLSSITGSSSSDVDILTQFIASSDLIEIINKEIDLRDAFSQAWPRDFIYAFNPSGQREDLNDYWNNIVTTQSENGILTLSVRSYDPKITHDITLAIYEASRDLINRLSDEAHSDATRFSRDELQSGELRLSAAREAMTNFRLEAKIVDPNVTLQAQMGILTQLQAQLAETLVQRNLLSRSARETDPRLNEANRKISALQAQIEVEQQKFSRGGQGPGEDDYATLFADFERLTSDLLFAEEAYRSAQLTYTAALAEAKRTARYLVAHVQPTLAEKSRYPNRFTKLIVVGLFVSLMWSVGLLIFYSIRDRR</sequence>
<dbReference type="Proteomes" id="UP000269689">
    <property type="component" value="Unassembled WGS sequence"/>
</dbReference>
<keyword evidence="1" id="KW-1133">Transmembrane helix</keyword>
<gene>
    <name evidence="2" type="ORF">EDD53_3018</name>
</gene>
<dbReference type="OrthoDB" id="7800844at2"/>
<dbReference type="PANTHER" id="PTHR32309">
    <property type="entry name" value="TYROSINE-PROTEIN KINASE"/>
    <property type="match status" value="1"/>
</dbReference>
<evidence type="ECO:0000313" key="2">
    <source>
        <dbReference type="EMBL" id="RPE62829.1"/>
    </source>
</evidence>
<dbReference type="GO" id="GO:0004713">
    <property type="term" value="F:protein tyrosine kinase activity"/>
    <property type="evidence" value="ECO:0007669"/>
    <property type="project" value="TreeGrafter"/>
</dbReference>
<evidence type="ECO:0000313" key="3">
    <source>
        <dbReference type="Proteomes" id="UP000269689"/>
    </source>
</evidence>
<dbReference type="EMBL" id="RKQK01000008">
    <property type="protein sequence ID" value="RPE62829.1"/>
    <property type="molecule type" value="Genomic_DNA"/>
</dbReference>
<accession>A0A3N4U7A8</accession>
<name>A0A3N4U7A8_9RHOB</name>
<keyword evidence="1" id="KW-0472">Membrane</keyword>
<feature type="transmembrane region" description="Helical" evidence="1">
    <location>
        <begin position="20"/>
        <end position="43"/>
    </location>
</feature>
<dbReference type="RefSeq" id="WP_123794317.1">
    <property type="nucleotide sequence ID" value="NZ_RKQK01000008.1"/>
</dbReference>